<feature type="domain" description="Bromo" evidence="9">
    <location>
        <begin position="625"/>
        <end position="704"/>
    </location>
</feature>
<dbReference type="SMART" id="SM00249">
    <property type="entry name" value="PHD"/>
    <property type="match status" value="1"/>
</dbReference>
<dbReference type="PROSITE" id="PS51414">
    <property type="entry name" value="HSR"/>
    <property type="match status" value="1"/>
</dbReference>
<evidence type="ECO:0000259" key="10">
    <source>
        <dbReference type="PROSITE" id="PS50864"/>
    </source>
</evidence>
<dbReference type="Pfam" id="PF00628">
    <property type="entry name" value="PHD"/>
    <property type="match status" value="1"/>
</dbReference>
<dbReference type="InterPro" id="IPR004865">
    <property type="entry name" value="HSR_dom"/>
</dbReference>
<keyword evidence="3" id="KW-0863">Zinc-finger</keyword>
<keyword evidence="13" id="KW-1185">Reference proteome</keyword>
<evidence type="ECO:0000256" key="3">
    <source>
        <dbReference type="ARBA" id="ARBA00022771"/>
    </source>
</evidence>
<dbReference type="GO" id="GO:0006952">
    <property type="term" value="P:defense response"/>
    <property type="evidence" value="ECO:0007669"/>
    <property type="project" value="UniProtKB-ARBA"/>
</dbReference>
<dbReference type="FunCoup" id="L9L8D5">
    <property type="interactions" value="898"/>
</dbReference>
<organism evidence="12 13">
    <name type="scientific">Tupaia chinensis</name>
    <name type="common">Chinese tree shrew</name>
    <name type="synonym">Tupaia belangeri chinensis</name>
    <dbReference type="NCBI Taxonomy" id="246437"/>
    <lineage>
        <taxon>Eukaryota</taxon>
        <taxon>Metazoa</taxon>
        <taxon>Chordata</taxon>
        <taxon>Craniata</taxon>
        <taxon>Vertebrata</taxon>
        <taxon>Euteleostomi</taxon>
        <taxon>Mammalia</taxon>
        <taxon>Eutheria</taxon>
        <taxon>Euarchontoglires</taxon>
        <taxon>Scandentia</taxon>
        <taxon>Tupaiidae</taxon>
        <taxon>Tupaia</taxon>
    </lineage>
</organism>
<dbReference type="PROSITE" id="PS50014">
    <property type="entry name" value="BROMODOMAIN_2"/>
    <property type="match status" value="1"/>
</dbReference>
<dbReference type="InterPro" id="IPR000770">
    <property type="entry name" value="SAND_dom"/>
</dbReference>
<dbReference type="GO" id="GO:0000981">
    <property type="term" value="F:DNA-binding transcription factor activity, RNA polymerase II-specific"/>
    <property type="evidence" value="ECO:0007669"/>
    <property type="project" value="TreeGrafter"/>
</dbReference>
<dbReference type="InterPro" id="IPR001487">
    <property type="entry name" value="Bromodomain"/>
</dbReference>
<dbReference type="Pfam" id="PF01342">
    <property type="entry name" value="SAND"/>
    <property type="match status" value="1"/>
</dbReference>
<dbReference type="SUPFAM" id="SSF63763">
    <property type="entry name" value="SAND domain-like"/>
    <property type="match status" value="1"/>
</dbReference>
<proteinExistence type="predicted"/>
<evidence type="ECO:0000256" key="4">
    <source>
        <dbReference type="ARBA" id="ARBA00022833"/>
    </source>
</evidence>
<keyword evidence="5 7" id="KW-0103">Bromodomain</keyword>
<dbReference type="SMART" id="SM00297">
    <property type="entry name" value="BROMO"/>
    <property type="match status" value="1"/>
</dbReference>
<dbReference type="Pfam" id="PF03172">
    <property type="entry name" value="HSR"/>
    <property type="match status" value="1"/>
</dbReference>
<dbReference type="SUPFAM" id="SSF57903">
    <property type="entry name" value="FYVE/PHD zinc finger"/>
    <property type="match status" value="1"/>
</dbReference>
<evidence type="ECO:0000259" key="9">
    <source>
        <dbReference type="PROSITE" id="PS50014"/>
    </source>
</evidence>
<dbReference type="EMBL" id="KB320472">
    <property type="protein sequence ID" value="ELW71231.1"/>
    <property type="molecule type" value="Genomic_DNA"/>
</dbReference>
<evidence type="ECO:0000256" key="6">
    <source>
        <dbReference type="ARBA" id="ARBA00023125"/>
    </source>
</evidence>
<dbReference type="FunFam" id="3.10.390.10:FF:000005">
    <property type="entry name" value="SP140 nuclear body protein"/>
    <property type="match status" value="1"/>
</dbReference>
<evidence type="ECO:0000256" key="7">
    <source>
        <dbReference type="PROSITE-ProRule" id="PRU00035"/>
    </source>
</evidence>
<feature type="domain" description="HSR" evidence="11">
    <location>
        <begin position="1"/>
        <end position="106"/>
    </location>
</feature>
<evidence type="ECO:0000256" key="5">
    <source>
        <dbReference type="ARBA" id="ARBA00023117"/>
    </source>
</evidence>
<keyword evidence="1" id="KW-0597">Phosphoprotein</keyword>
<evidence type="ECO:0000256" key="1">
    <source>
        <dbReference type="ARBA" id="ARBA00022553"/>
    </source>
</evidence>
<dbReference type="GO" id="GO:0003677">
    <property type="term" value="F:DNA binding"/>
    <property type="evidence" value="ECO:0007669"/>
    <property type="project" value="UniProtKB-KW"/>
</dbReference>
<dbReference type="Proteomes" id="UP000011518">
    <property type="component" value="Unassembled WGS sequence"/>
</dbReference>
<dbReference type="GO" id="GO:0005730">
    <property type="term" value="C:nucleolus"/>
    <property type="evidence" value="ECO:0007669"/>
    <property type="project" value="UniProtKB-ARBA"/>
</dbReference>
<dbReference type="PROSITE" id="PS50864">
    <property type="entry name" value="SAND"/>
    <property type="match status" value="1"/>
</dbReference>
<dbReference type="Gene3D" id="1.20.920.10">
    <property type="entry name" value="Bromodomain-like"/>
    <property type="match status" value="1"/>
</dbReference>
<dbReference type="InterPro" id="IPR001965">
    <property type="entry name" value="Znf_PHD"/>
</dbReference>
<dbReference type="SMART" id="SM00258">
    <property type="entry name" value="SAND"/>
    <property type="match status" value="1"/>
</dbReference>
<dbReference type="Gene3D" id="3.30.40.10">
    <property type="entry name" value="Zinc/RING finger domain, C3HC4 (zinc finger)"/>
    <property type="match status" value="1"/>
</dbReference>
<evidence type="ECO:0000256" key="8">
    <source>
        <dbReference type="SAM" id="MobiDB-lite"/>
    </source>
</evidence>
<dbReference type="PANTHER" id="PTHR46386:SF1">
    <property type="entry name" value="NUCLEAR BODY PROTEIN SP140-LIKE PROTEIN"/>
    <property type="match status" value="1"/>
</dbReference>
<dbReference type="Gene3D" id="3.10.390.10">
    <property type="entry name" value="SAND domain-like"/>
    <property type="match status" value="1"/>
</dbReference>
<dbReference type="PANTHER" id="PTHR46386">
    <property type="entry name" value="NUCLEAR BODY PROTEIN SP140"/>
    <property type="match status" value="1"/>
</dbReference>
<dbReference type="CDD" id="cd15541">
    <property type="entry name" value="PHD_TIF1_like"/>
    <property type="match status" value="1"/>
</dbReference>
<sequence>MDERFFYETIFNHFKKHKVEISHAIKKTFPFLEALRDRDFITNQIYNYSQESCKHLVPVQNVVYNVLNELEKNFDLQLLETLFSDINMKEYPDLIHIRRTFENEVRNKLGLPDSDGEETEERHNIPLSLEQGTEGNIFRSLTWPQSGSSSDAGTTLPGNGIPEHVSDGEQMNMKTEISTCNPNDVQRAEQATNKCVQEFVPAETASCDMHRQGTPLPENGLSEHIYEAEEIEETTGEKNAQENQQANKKCAQESEPAGTELLSNGIQINSCSVPLVDIKKEKPFFYSQVGRRAEATTCDVIVISSEDSAEELSDEDEALEVYTSAAEDEHVINGLLELSEGEELQEVTCSRPQIVPVMEHNCDSSDSSDNEAPPEALGSARRRKLGEKDPVGDGNTFIWRMRNAKKWIGSGDSSEWSNREESWETCSSALRSGSEDVPSGQGARTESSYAPDFTERERINTGPIKRRRRKGPRIPRDKNINFQLDQLPVTCGKVKGTLYKDKLKLGISVKCIQSEDGRWFTPREFEIEGNYKRSKNWKLSLRCGGWPLKWLIQKRFLPEPPRTWKKRTLENNKNTSPDPYPGNSNTCAVCSRWGRLYCCDTCPRSFHQDCHIPPVETERVGAIQKRYPESQPCHQELEVLMRLMQPEEQLSRDSAQGLQEPMWLNRIKKRLAEKAYSRVKGFVQDVRLIFKNHKAFYRGRKFLGLGLQLEAEFEKNFKNIFAIQERSNDRFQLQPTVLLI</sequence>
<evidence type="ECO:0000256" key="2">
    <source>
        <dbReference type="ARBA" id="ARBA00022723"/>
    </source>
</evidence>
<evidence type="ECO:0000313" key="13">
    <source>
        <dbReference type="Proteomes" id="UP000011518"/>
    </source>
</evidence>
<reference evidence="13" key="1">
    <citation type="submission" date="2012-07" db="EMBL/GenBank/DDBJ databases">
        <title>Genome of the Chinese tree shrew, a rising model animal genetically related to primates.</title>
        <authorList>
            <person name="Zhang G."/>
            <person name="Fan Y."/>
            <person name="Yao Y."/>
            <person name="Huang Z."/>
        </authorList>
    </citation>
    <scope>NUCLEOTIDE SEQUENCE [LARGE SCALE GENOMIC DNA]</scope>
</reference>
<name>L9L8D5_TUPCH</name>
<dbReference type="InterPro" id="IPR010919">
    <property type="entry name" value="SAND-like_dom_sf"/>
</dbReference>
<keyword evidence="4" id="KW-0862">Zinc</keyword>
<keyword evidence="6" id="KW-0238">DNA-binding</keyword>
<dbReference type="InterPro" id="IPR043563">
    <property type="entry name" value="Sp110/Sp140/Sp140L-like"/>
</dbReference>
<dbReference type="InParanoid" id="L9L8D5"/>
<dbReference type="SUPFAM" id="SSF47370">
    <property type="entry name" value="Bromodomain"/>
    <property type="match status" value="1"/>
</dbReference>
<feature type="region of interest" description="Disordered" evidence="8">
    <location>
        <begin position="232"/>
        <end position="252"/>
    </location>
</feature>
<dbReference type="AlphaFoldDB" id="L9L8D5"/>
<dbReference type="STRING" id="246437.L9L8D5"/>
<dbReference type="InterPro" id="IPR013083">
    <property type="entry name" value="Znf_RING/FYVE/PHD"/>
</dbReference>
<accession>L9L8D5</accession>
<dbReference type="GO" id="GO:0005737">
    <property type="term" value="C:cytoplasm"/>
    <property type="evidence" value="ECO:0007669"/>
    <property type="project" value="UniProtKB-ARBA"/>
</dbReference>
<feature type="region of interest" description="Disordered" evidence="8">
    <location>
        <begin position="427"/>
        <end position="461"/>
    </location>
</feature>
<dbReference type="Pfam" id="PF00439">
    <property type="entry name" value="Bromodomain"/>
    <property type="match status" value="1"/>
</dbReference>
<evidence type="ECO:0000313" key="12">
    <source>
        <dbReference type="EMBL" id="ELW71231.1"/>
    </source>
</evidence>
<dbReference type="GO" id="GO:0008270">
    <property type="term" value="F:zinc ion binding"/>
    <property type="evidence" value="ECO:0007669"/>
    <property type="project" value="UniProtKB-KW"/>
</dbReference>
<reference evidence="13" key="2">
    <citation type="journal article" date="2013" name="Nat. Commun.">
        <title>Genome of the Chinese tree shrew.</title>
        <authorList>
            <person name="Fan Y."/>
            <person name="Huang Z.Y."/>
            <person name="Cao C.C."/>
            <person name="Chen C.S."/>
            <person name="Chen Y.X."/>
            <person name="Fan D.D."/>
            <person name="He J."/>
            <person name="Hou H.L."/>
            <person name="Hu L."/>
            <person name="Hu X.T."/>
            <person name="Jiang X.T."/>
            <person name="Lai R."/>
            <person name="Lang Y.S."/>
            <person name="Liang B."/>
            <person name="Liao S.G."/>
            <person name="Mu D."/>
            <person name="Ma Y.Y."/>
            <person name="Niu Y.Y."/>
            <person name="Sun X.Q."/>
            <person name="Xia J.Q."/>
            <person name="Xiao J."/>
            <person name="Xiong Z.Q."/>
            <person name="Xu L."/>
            <person name="Yang L."/>
            <person name="Zhang Y."/>
            <person name="Zhao W."/>
            <person name="Zhao X.D."/>
            <person name="Zheng Y.T."/>
            <person name="Zhou J.M."/>
            <person name="Zhu Y.B."/>
            <person name="Zhang G.J."/>
            <person name="Wang J."/>
            <person name="Yao Y.G."/>
        </authorList>
    </citation>
    <scope>NUCLEOTIDE SEQUENCE [LARGE SCALE GENOMIC DNA]</scope>
</reference>
<evidence type="ECO:0000259" key="11">
    <source>
        <dbReference type="PROSITE" id="PS51414"/>
    </source>
</evidence>
<dbReference type="InterPro" id="IPR011011">
    <property type="entry name" value="Znf_FYVE_PHD"/>
</dbReference>
<feature type="domain" description="SAND" evidence="10">
    <location>
        <begin position="477"/>
        <end position="558"/>
    </location>
</feature>
<protein>
    <submittedName>
        <fullName evidence="12">Nuclear autoantigen Sp-100</fullName>
    </submittedName>
</protein>
<keyword evidence="2" id="KW-0479">Metal-binding</keyword>
<gene>
    <name evidence="12" type="ORF">TREES_T100015595</name>
</gene>
<feature type="region of interest" description="Disordered" evidence="8">
    <location>
        <begin position="359"/>
        <end position="396"/>
    </location>
</feature>
<dbReference type="InterPro" id="IPR036427">
    <property type="entry name" value="Bromodomain-like_sf"/>
</dbReference>
<dbReference type="InterPro" id="IPR019787">
    <property type="entry name" value="Znf_PHD-finger"/>
</dbReference>